<accession>A0A926I6K0</accession>
<evidence type="ECO:0000259" key="6">
    <source>
        <dbReference type="Pfam" id="PF03755"/>
    </source>
</evidence>
<evidence type="ECO:0000256" key="3">
    <source>
        <dbReference type="ARBA" id="ARBA00022759"/>
    </source>
</evidence>
<dbReference type="PANTHER" id="PTHR30636">
    <property type="entry name" value="UPF0701 PROTEIN YICC"/>
    <property type="match status" value="1"/>
</dbReference>
<keyword evidence="2" id="KW-0540">Nuclease</keyword>
<comment type="caution">
    <text evidence="8">The sequence shown here is derived from an EMBL/GenBank/DDBJ whole genome shotgun (WGS) entry which is preliminary data.</text>
</comment>
<evidence type="ECO:0000313" key="8">
    <source>
        <dbReference type="EMBL" id="MBC8558931.1"/>
    </source>
</evidence>
<dbReference type="GO" id="GO:0016787">
    <property type="term" value="F:hydrolase activity"/>
    <property type="evidence" value="ECO:0007669"/>
    <property type="project" value="UniProtKB-KW"/>
</dbReference>
<dbReference type="InterPro" id="IPR013551">
    <property type="entry name" value="YicC-like_C"/>
</dbReference>
<organism evidence="8 9">
    <name type="scientific">Fumia xinanensis</name>
    <dbReference type="NCBI Taxonomy" id="2763659"/>
    <lineage>
        <taxon>Bacteria</taxon>
        <taxon>Bacillati</taxon>
        <taxon>Bacillota</taxon>
        <taxon>Clostridia</taxon>
        <taxon>Eubacteriales</taxon>
        <taxon>Oscillospiraceae</taxon>
        <taxon>Fumia</taxon>
    </lineage>
</organism>
<dbReference type="PANTHER" id="PTHR30636:SF3">
    <property type="entry name" value="UPF0701 PROTEIN YICC"/>
    <property type="match status" value="1"/>
</dbReference>
<gene>
    <name evidence="8" type="ORF">H8710_02490</name>
</gene>
<dbReference type="RefSeq" id="WP_249293828.1">
    <property type="nucleotide sequence ID" value="NZ_JACRSV010000001.1"/>
</dbReference>
<keyword evidence="3" id="KW-0255">Endonuclease</keyword>
<keyword evidence="9" id="KW-1185">Reference proteome</keyword>
<feature type="domain" description="Endoribonuclease YicC-like C-terminal" evidence="7">
    <location>
        <begin position="173"/>
        <end position="292"/>
    </location>
</feature>
<dbReference type="Proteomes" id="UP000610760">
    <property type="component" value="Unassembled WGS sequence"/>
</dbReference>
<reference evidence="8" key="1">
    <citation type="submission" date="2020-08" db="EMBL/GenBank/DDBJ databases">
        <title>Genome public.</title>
        <authorList>
            <person name="Liu C."/>
            <person name="Sun Q."/>
        </authorList>
    </citation>
    <scope>NUCLEOTIDE SEQUENCE</scope>
    <source>
        <strain evidence="8">NSJ-33</strain>
    </source>
</reference>
<feature type="domain" description="Endoribonuclease YicC-like N-terminal" evidence="6">
    <location>
        <begin position="2"/>
        <end position="156"/>
    </location>
</feature>
<evidence type="ECO:0000256" key="4">
    <source>
        <dbReference type="ARBA" id="ARBA00022801"/>
    </source>
</evidence>
<dbReference type="Pfam" id="PF08340">
    <property type="entry name" value="YicC-like_C"/>
    <property type="match status" value="1"/>
</dbReference>
<dbReference type="Pfam" id="PF03755">
    <property type="entry name" value="YicC-like_N"/>
    <property type="match status" value="1"/>
</dbReference>
<evidence type="ECO:0000256" key="5">
    <source>
        <dbReference type="ARBA" id="ARBA00035648"/>
    </source>
</evidence>
<keyword evidence="4" id="KW-0378">Hydrolase</keyword>
<comment type="similarity">
    <text evidence="5">Belongs to the YicC/YloC family.</text>
</comment>
<dbReference type="InterPro" id="IPR005229">
    <property type="entry name" value="YicC/YloC-like"/>
</dbReference>
<dbReference type="GO" id="GO:0004521">
    <property type="term" value="F:RNA endonuclease activity"/>
    <property type="evidence" value="ECO:0007669"/>
    <property type="project" value="InterPro"/>
</dbReference>
<name>A0A926I6K0_9FIRM</name>
<evidence type="ECO:0000259" key="7">
    <source>
        <dbReference type="Pfam" id="PF08340"/>
    </source>
</evidence>
<dbReference type="EMBL" id="JACRSV010000001">
    <property type="protein sequence ID" value="MBC8558931.1"/>
    <property type="molecule type" value="Genomic_DNA"/>
</dbReference>
<evidence type="ECO:0000256" key="2">
    <source>
        <dbReference type="ARBA" id="ARBA00022722"/>
    </source>
</evidence>
<dbReference type="NCBIfam" id="TIGR00255">
    <property type="entry name" value="YicC/YloC family endoribonuclease"/>
    <property type="match status" value="1"/>
</dbReference>
<protein>
    <submittedName>
        <fullName evidence="8">YicC family protein</fullName>
    </submittedName>
</protein>
<dbReference type="AlphaFoldDB" id="A0A926I6K0"/>
<proteinExistence type="inferred from homology"/>
<evidence type="ECO:0000256" key="1">
    <source>
        <dbReference type="ARBA" id="ARBA00001968"/>
    </source>
</evidence>
<comment type="cofactor">
    <cofactor evidence="1">
        <name>a divalent metal cation</name>
        <dbReference type="ChEBI" id="CHEBI:60240"/>
    </cofactor>
</comment>
<evidence type="ECO:0000313" key="9">
    <source>
        <dbReference type="Proteomes" id="UP000610760"/>
    </source>
</evidence>
<sequence length="292" mass="33264">MLRSMTGYGRGQAVNDKWDISVEIKSVNHRYFEWSSKIPKTFLFLEDKLKAKVQEAVSRGKVEALLSIYTVGQQDVQVEVNQSVAAGYVNALRTAAPALSLEDNLKLSDLLRFSDIFTLKRMEVDEEELWATVSEVAQTALDAFVAMKETEGKKLREDVLNRRGAIEEMLSQVEERAPKLRSEYYDRLYQKLSEVLEDKNIDESRLVTEAGIFADKVAIDEETVRLRSHLHQLGELLEGSEPVGRKLDFLVQEMNREVNTIGSKAQDVAIARLVVDMKAEIEKIREQIQNIE</sequence>
<dbReference type="InterPro" id="IPR013527">
    <property type="entry name" value="YicC-like_N"/>
</dbReference>